<dbReference type="Pfam" id="PF00069">
    <property type="entry name" value="Pkinase"/>
    <property type="match status" value="2"/>
</dbReference>
<dbReference type="GO" id="GO:0004674">
    <property type="term" value="F:protein serine/threonine kinase activity"/>
    <property type="evidence" value="ECO:0007669"/>
    <property type="project" value="InterPro"/>
</dbReference>
<name>A0A2A3YN93_9MICO</name>
<sequence length="1420" mass="156206">MSVAREEQLVDDRWIEVTASQFDHEREGLEYLRERVPQHSPYRVWTNFEFRDTHGGWHEVDALMLGQDALYLIELKHFYGTITGNDRTWTRNGRSESSPLMLARRKAQKLASKLQEVYGELAGRNPEIPVKRIVPWVQETVFLHHRDTKVLMPESSRLSLFGLDELEDTPAGLPGISRLIEGTTDRGRPIHPQQEEILSLLLQRIGLVQRREREVGSWVLLDGGAIAEGEDWQDWEASGKETGAPARIRFQTHTTDTERRIARALADHEFVVMRRLHHDGLIRPIDVVNDDQLGRGLVYEWDSSLVRLDHWLEDHVGEVDLRRRLQILRDVGEVLEYAHGKGLAHRHLTPQSIWIGPAATPDGPVIVKVSDWNAVGSSRDGTSHHGVTQHVARAAASEDAALRSYQAPEGAWSAAAADRPGLDQFSLGAIAYYLFTGNPPAASPQELVVRLREQSGLDLGVDIPEIPEPVRLAVRTATSAAPKDRHASIRDFLAALDHAEQLPVDEVLDPRNASADDSLAEGRFTVKSRLGKGSTALGLLVEDAEVTTQNKDRVLKVALDEKAEARLIEEADVLSRVKSRRIVTLHEGPFPLGPTSALLLESAGEDTLRDVLRQYDHGLPVDLLERYGDDLLEALEALDKAGIDHRDIKPANLGAVRDSGKIWHLKLFDFSLSKAPAAEIDAGTAPYLDPFLGAGVRELYDSAAERYSAAVVLYEMATGCHPRYGEDPRANPAAVLDDVTLEADEFPKGLGKELTGFFRRALSREASQRFGTVREMRSAWKDMFGSATATAPSGADDIAAAVTLETPLAEAGLSPRALSWFNGQGHRTVRDVVVLDSMQLSRTSGLTKNTRVEVLARAKEWRNRFAETASAARRPVGELPPLEDVADILVARLKARRTDIHRQVLDLLLANDTKRVDAFAPQVALSAMLGAGTPSVNQALIDMHQEWSADEKAGPALEGVANAVDAILDELGGVAAVDELLTELMRRSGEGLTAATTSESARRRAEGILRIVVDARRHRRRAEDDSRPPLEERRRGDVVTALGRDADPLSLAVRLGDAAKLAVADLEGVLSARRSRALVTPLLDGVEDLGEESPLRAGHRALRLAAAMSQHTAGATSAGELHRRDLPAADALRIALGDLPTDAKIRPEALQDRVAARFPQLARLPKRPQLDSVVAESQVALRFDETAKQYVGPTITGDTTMLTRRPATVTQAERGEVEDTATTRRLEESRRRRSYLVLGTIPSRLGVLEQALENRYAARRLNIATLLLDEMRRVLAEKPGFPSWDVIVQADAGAAGSREQQAVAKVVELAMPTVTARIEELLAADGEPADDRAPLVLSDVDMLVRYGQAGELRRLSDLTVSRDRAVWVISPQYEIHTGPEIDGTRLTTSPRQFLDVDYAWSDTVARSVADDPSPLLEDAP</sequence>
<dbReference type="Proteomes" id="UP000218598">
    <property type="component" value="Unassembled WGS sequence"/>
</dbReference>
<evidence type="ECO:0000256" key="2">
    <source>
        <dbReference type="ARBA" id="ARBA00022741"/>
    </source>
</evidence>
<reference evidence="7 8" key="1">
    <citation type="journal article" date="2017" name="Elife">
        <title>Extensive horizontal gene transfer in cheese-associated bacteria.</title>
        <authorList>
            <person name="Bonham K.S."/>
            <person name="Wolfe B.E."/>
            <person name="Dutton R.J."/>
        </authorList>
    </citation>
    <scope>NUCLEOTIDE SEQUENCE [LARGE SCALE GENOMIC DNA]</scope>
    <source>
        <strain evidence="7 8">341_9</strain>
    </source>
</reference>
<evidence type="ECO:0000259" key="5">
    <source>
        <dbReference type="PROSITE" id="PS50011"/>
    </source>
</evidence>
<dbReference type="GO" id="GO:0005524">
    <property type="term" value="F:ATP binding"/>
    <property type="evidence" value="ECO:0007669"/>
    <property type="project" value="UniProtKB-KW"/>
</dbReference>
<dbReference type="OrthoDB" id="3404503at2"/>
<evidence type="ECO:0000256" key="3">
    <source>
        <dbReference type="ARBA" id="ARBA00022777"/>
    </source>
</evidence>
<proteinExistence type="predicted"/>
<evidence type="ECO:0000256" key="1">
    <source>
        <dbReference type="ARBA" id="ARBA00022679"/>
    </source>
</evidence>
<dbReference type="GO" id="GO:0005776">
    <property type="term" value="C:autophagosome"/>
    <property type="evidence" value="ECO:0007669"/>
    <property type="project" value="TreeGrafter"/>
</dbReference>
<dbReference type="GO" id="GO:0005829">
    <property type="term" value="C:cytosol"/>
    <property type="evidence" value="ECO:0007669"/>
    <property type="project" value="TreeGrafter"/>
</dbReference>
<keyword evidence="2" id="KW-0547">Nucleotide-binding</keyword>
<evidence type="ECO:0000313" key="8">
    <source>
        <dbReference type="Proteomes" id="UP000218598"/>
    </source>
</evidence>
<gene>
    <name evidence="7" type="ORF">CIK66_02675</name>
</gene>
<dbReference type="Gene3D" id="1.10.510.10">
    <property type="entry name" value="Transferase(Phosphotransferase) domain 1"/>
    <property type="match status" value="2"/>
</dbReference>
<accession>A0A2A3YN93</accession>
<dbReference type="PANTHER" id="PTHR24348">
    <property type="entry name" value="SERINE/THREONINE-PROTEIN KINASE UNC-51-RELATED"/>
    <property type="match status" value="1"/>
</dbReference>
<dbReference type="GO" id="GO:0016020">
    <property type="term" value="C:membrane"/>
    <property type="evidence" value="ECO:0007669"/>
    <property type="project" value="TreeGrafter"/>
</dbReference>
<evidence type="ECO:0008006" key="9">
    <source>
        <dbReference type="Google" id="ProtNLM"/>
    </source>
</evidence>
<feature type="domain" description="Protein kinase" evidence="5">
    <location>
        <begin position="220"/>
        <end position="501"/>
    </location>
</feature>
<dbReference type="PROSITE" id="PS50011">
    <property type="entry name" value="PROTEIN_KINASE_DOM"/>
    <property type="match status" value="2"/>
</dbReference>
<dbReference type="InterPro" id="IPR045269">
    <property type="entry name" value="Atg1-like"/>
</dbReference>
<dbReference type="EMBL" id="NRGR01000005">
    <property type="protein sequence ID" value="PCC40689.1"/>
    <property type="molecule type" value="Genomic_DNA"/>
</dbReference>
<dbReference type="Pfam" id="PF08378">
    <property type="entry name" value="NERD"/>
    <property type="match status" value="1"/>
</dbReference>
<keyword evidence="1" id="KW-0808">Transferase</keyword>
<keyword evidence="8" id="KW-1185">Reference proteome</keyword>
<keyword evidence="3" id="KW-0418">Kinase</keyword>
<dbReference type="NCBIfam" id="NF033442">
    <property type="entry name" value="BREX_PglW"/>
    <property type="match status" value="1"/>
</dbReference>
<dbReference type="SMART" id="SM00220">
    <property type="entry name" value="S_TKc"/>
    <property type="match status" value="1"/>
</dbReference>
<protein>
    <recommendedName>
        <fullName evidence="9">Serine/threonine protein kinase</fullName>
    </recommendedName>
</protein>
<dbReference type="PANTHER" id="PTHR24348:SF22">
    <property type="entry name" value="NON-SPECIFIC SERINE_THREONINE PROTEIN KINASE"/>
    <property type="match status" value="1"/>
</dbReference>
<organism evidence="7 8">
    <name type="scientific">Brachybacterium alimentarium</name>
    <dbReference type="NCBI Taxonomy" id="47845"/>
    <lineage>
        <taxon>Bacteria</taxon>
        <taxon>Bacillati</taxon>
        <taxon>Actinomycetota</taxon>
        <taxon>Actinomycetes</taxon>
        <taxon>Micrococcales</taxon>
        <taxon>Dermabacteraceae</taxon>
        <taxon>Brachybacterium</taxon>
    </lineage>
</organism>
<dbReference type="SUPFAM" id="SSF56112">
    <property type="entry name" value="Protein kinase-like (PK-like)"/>
    <property type="match status" value="2"/>
</dbReference>
<feature type="domain" description="NERD" evidence="6">
    <location>
        <begin position="20"/>
        <end position="133"/>
    </location>
</feature>
<feature type="domain" description="Protein kinase" evidence="5">
    <location>
        <begin position="524"/>
        <end position="784"/>
    </location>
</feature>
<dbReference type="InterPro" id="IPR049832">
    <property type="entry name" value="BREX_PglW"/>
</dbReference>
<evidence type="ECO:0000313" key="7">
    <source>
        <dbReference type="EMBL" id="PCC40689.1"/>
    </source>
</evidence>
<dbReference type="InterPro" id="IPR011528">
    <property type="entry name" value="NERD"/>
</dbReference>
<evidence type="ECO:0000256" key="4">
    <source>
        <dbReference type="ARBA" id="ARBA00022840"/>
    </source>
</evidence>
<comment type="caution">
    <text evidence="7">The sequence shown here is derived from an EMBL/GenBank/DDBJ whole genome shotgun (WGS) entry which is preliminary data.</text>
</comment>
<evidence type="ECO:0000259" key="6">
    <source>
        <dbReference type="PROSITE" id="PS50965"/>
    </source>
</evidence>
<dbReference type="RefSeq" id="WP_096196445.1">
    <property type="nucleotide sequence ID" value="NZ_NRGR01000005.1"/>
</dbReference>
<dbReference type="InterPro" id="IPR011009">
    <property type="entry name" value="Kinase-like_dom_sf"/>
</dbReference>
<dbReference type="PROSITE" id="PS50965">
    <property type="entry name" value="NERD"/>
    <property type="match status" value="1"/>
</dbReference>
<keyword evidence="4" id="KW-0067">ATP-binding</keyword>
<dbReference type="InterPro" id="IPR000719">
    <property type="entry name" value="Prot_kinase_dom"/>
</dbReference>
<dbReference type="GO" id="GO:0000407">
    <property type="term" value="C:phagophore assembly site"/>
    <property type="evidence" value="ECO:0007669"/>
    <property type="project" value="TreeGrafter"/>
</dbReference>